<protein>
    <recommendedName>
        <fullName evidence="11">Permease</fullName>
    </recommendedName>
</protein>
<dbReference type="STRING" id="234267.Acid_4489"/>
<evidence type="ECO:0000256" key="1">
    <source>
        <dbReference type="ARBA" id="ARBA00004651"/>
    </source>
</evidence>
<keyword evidence="3 7" id="KW-0812">Transmembrane</keyword>
<feature type="transmembrane region" description="Helical" evidence="7">
    <location>
        <begin position="769"/>
        <end position="788"/>
    </location>
</feature>
<feature type="transmembrane region" description="Helical" evidence="7">
    <location>
        <begin position="326"/>
        <end position="348"/>
    </location>
</feature>
<keyword evidence="2" id="KW-1003">Cell membrane</keyword>
<evidence type="ECO:0000256" key="6">
    <source>
        <dbReference type="ARBA" id="ARBA00038076"/>
    </source>
</evidence>
<evidence type="ECO:0000259" key="8">
    <source>
        <dbReference type="Pfam" id="PF02687"/>
    </source>
</evidence>
<sequence length="803" mass="86232">MLEGTLYDLRFAVRGLARNPGFAVTAVLAAALGIGASTAVFSAVDRILFRPLPYSNESRLVSIGIMAPLDRNEFMFASGYFDLRRNLGPFEQVTSFQAGNIPCDLTEHNPVRLECLRIEANFLETLGMAPAVGRMFNADEDRPNGPGVAVISYALWQQRFGADPSVAGRTLMLDGAPVRITGVLPKDFLMPTLTTTDILLPEQLDESRERMGRAFRVFGRLKEGTGPEQARAMLQPYFARVLETVPAQFRKEVSLRIRPVRDRQVGDVRLAALTLLGAVLSVLLIACANIANLLLARAAGRTREMAVRRALGASRMRLARQVLTESLLLGALGGAAGCAMAWILLRVFQGMAPGGLPRLQEAGVDWRVLLFAVAASIGAALLFGMAPALGRGRPTSRSRGWMRGGLVTAQIAISVILVTGAGLLLRSLWNLESVQLGIERDHVMTAKFVLGRQRYNSSAEQLAFFDNLERRLRALPGVSAAAISDSLPPSGGTRGRPFSTIEVPGKARLPEGTGGMVMWRYITPDYFQALGITIRRGRGFGDEDRAAGARSIVVSETLSRMLFGGEEAIGRQVSFAGRPDQYTVIGVASDARNTGLETRGAPEYYEVRKAVADAAWANQEPPIGWRAAQIVVRTPVDPRLAAGAVRGLFAELDPTLPVELETMRKRLDGITARPRFQATLLSVFAVTGLALAGVGLFGVMSFLVAQRRKEIGVRMALGATPADIVRLTLVFAARWTGAGMAAGALGALALTKWLRTLTFGISGVDPGTLSAALAVLAIVGLVAAAAPARRAARLDPMTTLREE</sequence>
<feature type="transmembrane region" description="Helical" evidence="7">
    <location>
        <begin position="680"/>
        <end position="704"/>
    </location>
</feature>
<dbReference type="InParanoid" id="Q01Y15"/>
<accession>Q01Y15</accession>
<dbReference type="GO" id="GO:0005886">
    <property type="term" value="C:plasma membrane"/>
    <property type="evidence" value="ECO:0007669"/>
    <property type="project" value="UniProtKB-SubCell"/>
</dbReference>
<dbReference type="InterPro" id="IPR003838">
    <property type="entry name" value="ABC3_permease_C"/>
</dbReference>
<feature type="transmembrane region" description="Helical" evidence="7">
    <location>
        <begin position="401"/>
        <end position="425"/>
    </location>
</feature>
<dbReference type="eggNOG" id="COG0577">
    <property type="taxonomic scope" value="Bacteria"/>
</dbReference>
<feature type="transmembrane region" description="Helical" evidence="7">
    <location>
        <begin position="368"/>
        <end position="389"/>
    </location>
</feature>
<evidence type="ECO:0000313" key="10">
    <source>
        <dbReference type="EMBL" id="ABJ85450.1"/>
    </source>
</evidence>
<feature type="domain" description="ABC3 transporter permease C-terminal" evidence="8">
    <location>
        <begin position="279"/>
        <end position="389"/>
    </location>
</feature>
<dbReference type="Pfam" id="PF02687">
    <property type="entry name" value="FtsX"/>
    <property type="match status" value="2"/>
</dbReference>
<dbReference type="EMBL" id="CP000473">
    <property type="protein sequence ID" value="ABJ85450.1"/>
    <property type="molecule type" value="Genomic_DNA"/>
</dbReference>
<comment type="similarity">
    <text evidence="6">Belongs to the ABC-4 integral membrane protein family.</text>
</comment>
<dbReference type="HOGENOM" id="CLU_009433_1_0_0"/>
<dbReference type="PANTHER" id="PTHR30572">
    <property type="entry name" value="MEMBRANE COMPONENT OF TRANSPORTER-RELATED"/>
    <property type="match status" value="1"/>
</dbReference>
<evidence type="ECO:0000256" key="4">
    <source>
        <dbReference type="ARBA" id="ARBA00022989"/>
    </source>
</evidence>
<evidence type="ECO:0000259" key="9">
    <source>
        <dbReference type="Pfam" id="PF12704"/>
    </source>
</evidence>
<reference evidence="10" key="1">
    <citation type="submission" date="2006-10" db="EMBL/GenBank/DDBJ databases">
        <title>Complete sequence of Solibacter usitatus Ellin6076.</title>
        <authorList>
            <consortium name="US DOE Joint Genome Institute"/>
            <person name="Copeland A."/>
            <person name="Lucas S."/>
            <person name="Lapidus A."/>
            <person name="Barry K."/>
            <person name="Detter J.C."/>
            <person name="Glavina del Rio T."/>
            <person name="Hammon N."/>
            <person name="Israni S."/>
            <person name="Dalin E."/>
            <person name="Tice H."/>
            <person name="Pitluck S."/>
            <person name="Thompson L.S."/>
            <person name="Brettin T."/>
            <person name="Bruce D."/>
            <person name="Han C."/>
            <person name="Tapia R."/>
            <person name="Gilna P."/>
            <person name="Schmutz J."/>
            <person name="Larimer F."/>
            <person name="Land M."/>
            <person name="Hauser L."/>
            <person name="Kyrpides N."/>
            <person name="Mikhailova N."/>
            <person name="Janssen P.H."/>
            <person name="Kuske C.R."/>
            <person name="Richardson P."/>
        </authorList>
    </citation>
    <scope>NUCLEOTIDE SEQUENCE</scope>
    <source>
        <strain evidence="10">Ellin6076</strain>
    </source>
</reference>
<dbReference type="InterPro" id="IPR050250">
    <property type="entry name" value="Macrolide_Exporter_MacB"/>
</dbReference>
<dbReference type="KEGG" id="sus:Acid_4489"/>
<keyword evidence="4 7" id="KW-1133">Transmembrane helix</keyword>
<feature type="transmembrane region" description="Helical" evidence="7">
    <location>
        <begin position="724"/>
        <end position="749"/>
    </location>
</feature>
<gene>
    <name evidence="10" type="ordered locus">Acid_4489</name>
</gene>
<organism evidence="10">
    <name type="scientific">Solibacter usitatus (strain Ellin6076)</name>
    <dbReference type="NCBI Taxonomy" id="234267"/>
    <lineage>
        <taxon>Bacteria</taxon>
        <taxon>Pseudomonadati</taxon>
        <taxon>Acidobacteriota</taxon>
        <taxon>Terriglobia</taxon>
        <taxon>Bryobacterales</taxon>
        <taxon>Solibacteraceae</taxon>
        <taxon>Candidatus Solibacter</taxon>
    </lineage>
</organism>
<dbReference type="InterPro" id="IPR017800">
    <property type="entry name" value="ADOP"/>
</dbReference>
<feature type="domain" description="MacB-like periplasmic core" evidence="9">
    <location>
        <begin position="25"/>
        <end position="235"/>
    </location>
</feature>
<dbReference type="Pfam" id="PF12704">
    <property type="entry name" value="MacB_PCD"/>
    <property type="match status" value="2"/>
</dbReference>
<dbReference type="AlphaFoldDB" id="Q01Y15"/>
<dbReference type="GO" id="GO:0022857">
    <property type="term" value="F:transmembrane transporter activity"/>
    <property type="evidence" value="ECO:0007669"/>
    <property type="project" value="TreeGrafter"/>
</dbReference>
<dbReference type="PANTHER" id="PTHR30572:SF4">
    <property type="entry name" value="ABC TRANSPORTER PERMEASE YTRF"/>
    <property type="match status" value="1"/>
</dbReference>
<evidence type="ECO:0000256" key="3">
    <source>
        <dbReference type="ARBA" id="ARBA00022692"/>
    </source>
</evidence>
<evidence type="ECO:0000256" key="7">
    <source>
        <dbReference type="SAM" id="Phobius"/>
    </source>
</evidence>
<dbReference type="NCBIfam" id="TIGR03434">
    <property type="entry name" value="ADOP"/>
    <property type="match status" value="1"/>
</dbReference>
<comment type="subcellular location">
    <subcellularLocation>
        <location evidence="1">Cell membrane</location>
        <topology evidence="1">Multi-pass membrane protein</topology>
    </subcellularLocation>
</comment>
<keyword evidence="5 7" id="KW-0472">Membrane</keyword>
<feature type="domain" description="ABC3 transporter permease C-terminal" evidence="8">
    <location>
        <begin position="683"/>
        <end position="796"/>
    </location>
</feature>
<evidence type="ECO:0000256" key="5">
    <source>
        <dbReference type="ARBA" id="ARBA00023136"/>
    </source>
</evidence>
<evidence type="ECO:0008006" key="11">
    <source>
        <dbReference type="Google" id="ProtNLM"/>
    </source>
</evidence>
<feature type="transmembrane region" description="Helical" evidence="7">
    <location>
        <begin position="21"/>
        <end position="44"/>
    </location>
</feature>
<name>Q01Y15_SOLUE</name>
<feature type="transmembrane region" description="Helical" evidence="7">
    <location>
        <begin position="270"/>
        <end position="295"/>
    </location>
</feature>
<proteinExistence type="inferred from homology"/>
<evidence type="ECO:0000256" key="2">
    <source>
        <dbReference type="ARBA" id="ARBA00022475"/>
    </source>
</evidence>
<feature type="domain" description="MacB-like periplasmic core" evidence="9">
    <location>
        <begin position="411"/>
        <end position="595"/>
    </location>
</feature>
<dbReference type="InterPro" id="IPR025857">
    <property type="entry name" value="MacB_PCD"/>
</dbReference>